<evidence type="ECO:0000313" key="2">
    <source>
        <dbReference type="EMBL" id="SUA41577.1"/>
    </source>
</evidence>
<dbReference type="EC" id="3.8.1.5" evidence="2"/>
<dbReference type="Proteomes" id="UP000255082">
    <property type="component" value="Unassembled WGS sequence"/>
</dbReference>
<dbReference type="GO" id="GO:0018786">
    <property type="term" value="F:haloalkane dehalogenase activity"/>
    <property type="evidence" value="ECO:0007669"/>
    <property type="project" value="UniProtKB-EC"/>
</dbReference>
<reference evidence="2 3" key="1">
    <citation type="submission" date="2018-06" db="EMBL/GenBank/DDBJ databases">
        <authorList>
            <consortium name="Pathogen Informatics"/>
            <person name="Doyle S."/>
        </authorList>
    </citation>
    <scope>NUCLEOTIDE SEQUENCE [LARGE SCALE GENOMIC DNA]</scope>
    <source>
        <strain evidence="2 3">NCTC13184</strain>
    </source>
</reference>
<organism evidence="2 3">
    <name type="scientific">Nocardia africana</name>
    <dbReference type="NCBI Taxonomy" id="134964"/>
    <lineage>
        <taxon>Bacteria</taxon>
        <taxon>Bacillati</taxon>
        <taxon>Actinomycetota</taxon>
        <taxon>Actinomycetes</taxon>
        <taxon>Mycobacteriales</taxon>
        <taxon>Nocardiaceae</taxon>
        <taxon>Nocardia</taxon>
    </lineage>
</organism>
<evidence type="ECO:0000313" key="3">
    <source>
        <dbReference type="Proteomes" id="UP000255082"/>
    </source>
</evidence>
<dbReference type="InterPro" id="IPR029058">
    <property type="entry name" value="AB_hydrolase_fold"/>
</dbReference>
<dbReference type="GO" id="GO:0047372">
    <property type="term" value="F:monoacylglycerol lipase activity"/>
    <property type="evidence" value="ECO:0007669"/>
    <property type="project" value="TreeGrafter"/>
</dbReference>
<dbReference type="PANTHER" id="PTHR43798:SF33">
    <property type="entry name" value="HYDROLASE, PUTATIVE (AFU_ORTHOLOGUE AFUA_2G14860)-RELATED"/>
    <property type="match status" value="1"/>
</dbReference>
<sequence>MGISSTSLGPIRHVAVPGGRIHYHDTGSGSPVVFVHGLLVNADLWRKVVPDVAAAGHRCLTPDWPFGSHSEPMPAADLSPTGAADLIAAFLRELDLTDVTLVANDTGGAITQIMLSRDRSRVGRVVFTNCDAYEKFFPQPFTPLPRLSRVPGLLTAVLQSLRFRPAQRLPIAYGLVTKQPLPHEIADSYLLPSRNSAAIRADLRRFLRDIHKRHTLAAARTFGEWDLPVLLAWAPEDKVFRLDFAQRLAHDLPDATLRTIEDSLTFVSEDQPELLSRLIVEFTRLHATP</sequence>
<proteinExistence type="predicted"/>
<feature type="domain" description="AB hydrolase-1" evidence="1">
    <location>
        <begin position="31"/>
        <end position="269"/>
    </location>
</feature>
<evidence type="ECO:0000259" key="1">
    <source>
        <dbReference type="Pfam" id="PF00561"/>
    </source>
</evidence>
<dbReference type="GO" id="GO:0046464">
    <property type="term" value="P:acylglycerol catabolic process"/>
    <property type="evidence" value="ECO:0007669"/>
    <property type="project" value="TreeGrafter"/>
</dbReference>
<dbReference type="PANTHER" id="PTHR43798">
    <property type="entry name" value="MONOACYLGLYCEROL LIPASE"/>
    <property type="match status" value="1"/>
</dbReference>
<dbReference type="Gene3D" id="3.40.50.1820">
    <property type="entry name" value="alpha/beta hydrolase"/>
    <property type="match status" value="1"/>
</dbReference>
<dbReference type="EMBL" id="UGRU01000001">
    <property type="protein sequence ID" value="SUA41577.1"/>
    <property type="molecule type" value="Genomic_DNA"/>
</dbReference>
<protein>
    <submittedName>
        <fullName evidence="2">Haloalkane dehalogenase</fullName>
        <ecNumber evidence="2">3.8.1.5</ecNumber>
    </submittedName>
</protein>
<dbReference type="RefSeq" id="WP_062961967.1">
    <property type="nucleotide sequence ID" value="NZ_JAJFOE010000001.1"/>
</dbReference>
<accession>A0A378WLF9</accession>
<dbReference type="Pfam" id="PF00561">
    <property type="entry name" value="Abhydrolase_1"/>
    <property type="match status" value="1"/>
</dbReference>
<name>A0A378WLF9_9NOCA</name>
<dbReference type="InterPro" id="IPR000073">
    <property type="entry name" value="AB_hydrolase_1"/>
</dbReference>
<gene>
    <name evidence="2" type="primary">dhaA_1</name>
    <name evidence="2" type="ORF">NCTC13184_00917</name>
</gene>
<dbReference type="InterPro" id="IPR050266">
    <property type="entry name" value="AB_hydrolase_sf"/>
</dbReference>
<dbReference type="OrthoDB" id="3400345at2"/>
<dbReference type="GO" id="GO:0016020">
    <property type="term" value="C:membrane"/>
    <property type="evidence" value="ECO:0007669"/>
    <property type="project" value="TreeGrafter"/>
</dbReference>
<dbReference type="AlphaFoldDB" id="A0A378WLF9"/>
<dbReference type="SUPFAM" id="SSF53474">
    <property type="entry name" value="alpha/beta-Hydrolases"/>
    <property type="match status" value="1"/>
</dbReference>
<keyword evidence="2" id="KW-0378">Hydrolase</keyword>